<protein>
    <submittedName>
        <fullName evidence="4">Tetratricopeptide repeat protein</fullName>
    </submittedName>
</protein>
<proteinExistence type="predicted"/>
<feature type="coiled-coil region" evidence="2">
    <location>
        <begin position="499"/>
        <end position="526"/>
    </location>
</feature>
<dbReference type="GO" id="GO:0006281">
    <property type="term" value="P:DNA repair"/>
    <property type="evidence" value="ECO:0007669"/>
    <property type="project" value="InterPro"/>
</dbReference>
<name>A0A2V3PSX5_9BACT</name>
<dbReference type="PROSITE" id="PS50005">
    <property type="entry name" value="TPR"/>
    <property type="match status" value="1"/>
</dbReference>
<dbReference type="Gene3D" id="3.40.50.300">
    <property type="entry name" value="P-loop containing nucleotide triphosphate hydrolases"/>
    <property type="match status" value="2"/>
</dbReference>
<dbReference type="Proteomes" id="UP000247973">
    <property type="component" value="Unassembled WGS sequence"/>
</dbReference>
<dbReference type="EMBL" id="QICL01000001">
    <property type="protein sequence ID" value="PXV68827.1"/>
    <property type="molecule type" value="Genomic_DNA"/>
</dbReference>
<dbReference type="InterPro" id="IPR019734">
    <property type="entry name" value="TPR_rpt"/>
</dbReference>
<dbReference type="Pfam" id="PF13181">
    <property type="entry name" value="TPR_8"/>
    <property type="match status" value="1"/>
</dbReference>
<dbReference type="CDD" id="cd18809">
    <property type="entry name" value="SF1_C_RecD"/>
    <property type="match status" value="1"/>
</dbReference>
<dbReference type="Pfam" id="PF05970">
    <property type="entry name" value="PIF1"/>
    <property type="match status" value="1"/>
</dbReference>
<dbReference type="Gene3D" id="1.25.40.10">
    <property type="entry name" value="Tetratricopeptide repeat domain"/>
    <property type="match status" value="1"/>
</dbReference>
<dbReference type="SUPFAM" id="SSF52540">
    <property type="entry name" value="P-loop containing nucleoside triphosphate hydrolases"/>
    <property type="match status" value="2"/>
</dbReference>
<dbReference type="GO" id="GO:0003678">
    <property type="term" value="F:DNA helicase activity"/>
    <property type="evidence" value="ECO:0007669"/>
    <property type="project" value="InterPro"/>
</dbReference>
<dbReference type="InterPro" id="IPR027417">
    <property type="entry name" value="P-loop_NTPase"/>
</dbReference>
<dbReference type="InterPro" id="IPR051055">
    <property type="entry name" value="PIF1_helicase"/>
</dbReference>
<dbReference type="FunFam" id="3.40.50.300:FF:001498">
    <property type="entry name" value="ATP-dependent DNA helicase"/>
    <property type="match status" value="1"/>
</dbReference>
<evidence type="ECO:0000313" key="5">
    <source>
        <dbReference type="Proteomes" id="UP000247973"/>
    </source>
</evidence>
<keyword evidence="2" id="KW-0175">Coiled coil</keyword>
<feature type="repeat" description="TPR" evidence="1">
    <location>
        <begin position="566"/>
        <end position="599"/>
    </location>
</feature>
<evidence type="ECO:0000259" key="3">
    <source>
        <dbReference type="Pfam" id="PF05970"/>
    </source>
</evidence>
<reference evidence="4 5" key="1">
    <citation type="submission" date="2018-03" db="EMBL/GenBank/DDBJ databases">
        <title>Genomic Encyclopedia of Archaeal and Bacterial Type Strains, Phase II (KMG-II): from individual species to whole genera.</title>
        <authorList>
            <person name="Goeker M."/>
        </authorList>
    </citation>
    <scope>NUCLEOTIDE SEQUENCE [LARGE SCALE GENOMIC DNA]</scope>
    <source>
        <strain evidence="4 5">DSM 100214</strain>
    </source>
</reference>
<gene>
    <name evidence="4" type="ORF">CLV62_10191</name>
</gene>
<dbReference type="GO" id="GO:0000723">
    <property type="term" value="P:telomere maintenance"/>
    <property type="evidence" value="ECO:0007669"/>
    <property type="project" value="InterPro"/>
</dbReference>
<dbReference type="OrthoDB" id="9763659at2"/>
<accession>A0A2V3PSX5</accession>
<sequence>MTPSIDTSNPEFKNALDLITRTRQSVFLTGKAGTGKSTFLKHLCDITKKKYVVLAPTGIAAINANGSTIHSFFKLPFRPMLLDDQDLSLVNGRIFEFFKYKKDHRKLIQEVELIIIDEISMVRADMIDCIDRILRVYSNNMRTPFGGKQLVFVGDVFQLEPVVTSDSKDILSRFYPNPYFFSAKVFSEAKLVPIEFTKIYRQTDRVFISILDKIRTGVVGSAEMQTLNTRFQPSFNPSEDEMYITLATRRDNVDYINEKKMAELETPEFISNGTIDGDFPESSLPTAKNLLLKEHAQVMFIHNDVQWPRRWVNGTLGVVSNIDEMDNVYVLLEDGKEVLVDLETWRNYRYKYNEAEKKIEEEIIGTFTQLPLKAAWAITVHKSQGLTFSRVIVDFNGGVFAGGQAYVALSRCTSLEGMVLRKMISRSDVFVRPEIIEFSRQFNNQQLIEKALKESDADYLYGKTVSEFEDRNFEECIDTFFRAIRARYDIEKPLSKRFIRRKLNVINELEQQNKLLISKMLEQRTALHKYAEEYYLLGNECIVSYKDTRAALANFNKALDLDPTYVDAWVRKGVTLYDLTDYYEADVCFNKAVSLSPMSFKALYNRGKNRIAMEEYELAITDLDRASVIKRDHAPCHEYLAQCYSSIGNEELSIKHLMIAREIKGIDPDED</sequence>
<dbReference type="AlphaFoldDB" id="A0A2V3PSX5"/>
<dbReference type="SUPFAM" id="SSF48452">
    <property type="entry name" value="TPR-like"/>
    <property type="match status" value="1"/>
</dbReference>
<dbReference type="RefSeq" id="WP_110309240.1">
    <property type="nucleotide sequence ID" value="NZ_QICL01000001.1"/>
</dbReference>
<feature type="domain" description="DNA helicase Pif1-like DEAD-box helicase" evidence="3">
    <location>
        <begin position="20"/>
        <end position="174"/>
    </location>
</feature>
<dbReference type="InterPro" id="IPR010285">
    <property type="entry name" value="DNA_helicase_pif1-like_DEAD"/>
</dbReference>
<evidence type="ECO:0000256" key="1">
    <source>
        <dbReference type="PROSITE-ProRule" id="PRU00339"/>
    </source>
</evidence>
<keyword evidence="5" id="KW-1185">Reference proteome</keyword>
<comment type="caution">
    <text evidence="4">The sequence shown here is derived from an EMBL/GenBank/DDBJ whole genome shotgun (WGS) entry which is preliminary data.</text>
</comment>
<dbReference type="InterPro" id="IPR011990">
    <property type="entry name" value="TPR-like_helical_dom_sf"/>
</dbReference>
<evidence type="ECO:0000256" key="2">
    <source>
        <dbReference type="SAM" id="Coils"/>
    </source>
</evidence>
<organism evidence="4 5">
    <name type="scientific">Dysgonomonas alginatilytica</name>
    <dbReference type="NCBI Taxonomy" id="1605892"/>
    <lineage>
        <taxon>Bacteria</taxon>
        <taxon>Pseudomonadati</taxon>
        <taxon>Bacteroidota</taxon>
        <taxon>Bacteroidia</taxon>
        <taxon>Bacteroidales</taxon>
        <taxon>Dysgonomonadaceae</taxon>
        <taxon>Dysgonomonas</taxon>
    </lineage>
</organism>
<evidence type="ECO:0000313" key="4">
    <source>
        <dbReference type="EMBL" id="PXV68827.1"/>
    </source>
</evidence>
<dbReference type="PANTHER" id="PTHR47642">
    <property type="entry name" value="ATP-DEPENDENT DNA HELICASE"/>
    <property type="match status" value="1"/>
</dbReference>
<keyword evidence="1" id="KW-0802">TPR repeat</keyword>
<dbReference type="PANTHER" id="PTHR47642:SF7">
    <property type="entry name" value="ATP-DEPENDENT DNA HELICASE PIF1"/>
    <property type="match status" value="1"/>
</dbReference>
<dbReference type="SMART" id="SM00028">
    <property type="entry name" value="TPR"/>
    <property type="match status" value="5"/>
</dbReference>